<accession>A0ACB5RHQ1</accession>
<dbReference type="EMBL" id="BROD01000001">
    <property type="protein sequence ID" value="GKX68624.1"/>
    <property type="molecule type" value="Genomic_DNA"/>
</dbReference>
<sequence>MRDKIKHWIPTVGILGVLLGRILNRNLTSTFGNSASSNIVFVLCSIIFLILLIQLIRRKYKEAIAIFLMLIPVILMGVGMYYDNLIIGFLGLILLVAILPIVRKIGESME</sequence>
<organism evidence="1 2">
    <name type="scientific">Inconstantimicrobium mannanitabidum</name>
    <dbReference type="NCBI Taxonomy" id="1604901"/>
    <lineage>
        <taxon>Bacteria</taxon>
        <taxon>Bacillati</taxon>
        <taxon>Bacillota</taxon>
        <taxon>Clostridia</taxon>
        <taxon>Eubacteriales</taxon>
        <taxon>Clostridiaceae</taxon>
        <taxon>Inconstantimicrobium</taxon>
    </lineage>
</organism>
<evidence type="ECO:0000313" key="1">
    <source>
        <dbReference type="EMBL" id="GKX68624.1"/>
    </source>
</evidence>
<name>A0ACB5RHQ1_9CLOT</name>
<dbReference type="Proteomes" id="UP001058074">
    <property type="component" value="Unassembled WGS sequence"/>
</dbReference>
<proteinExistence type="predicted"/>
<gene>
    <name evidence="1" type="ORF">rsdtw13_38820</name>
</gene>
<reference evidence="1" key="1">
    <citation type="journal article" date="2025" name="Int. J. Syst. Evol. Microbiol.">
        <title>Inconstantimicrobium mannanitabidum sp. nov., a novel member of the family Clostridiaceae isolated from anoxic soil under the treatment of reductive soil disinfestation.</title>
        <authorList>
            <person name="Ueki A."/>
            <person name="Tonouchi A."/>
            <person name="Honma S."/>
            <person name="Kaku N."/>
            <person name="Ueki K."/>
        </authorList>
    </citation>
    <scope>NUCLEOTIDE SEQUENCE</scope>
    <source>
        <strain evidence="1">TW13</strain>
    </source>
</reference>
<protein>
    <submittedName>
        <fullName evidence="1">Uncharacterized protein</fullName>
    </submittedName>
</protein>
<evidence type="ECO:0000313" key="2">
    <source>
        <dbReference type="Proteomes" id="UP001058074"/>
    </source>
</evidence>
<comment type="caution">
    <text evidence="1">The sequence shown here is derived from an EMBL/GenBank/DDBJ whole genome shotgun (WGS) entry which is preliminary data.</text>
</comment>
<keyword evidence="2" id="KW-1185">Reference proteome</keyword>